<dbReference type="InterPro" id="IPR007130">
    <property type="entry name" value="DAGAT"/>
</dbReference>
<comment type="catalytic activity">
    <reaction evidence="15">
        <text>an acyl-CoA + a 1,2-diacyl-sn-glycerol = a triacyl-sn-glycerol + CoA</text>
        <dbReference type="Rhea" id="RHEA:10868"/>
        <dbReference type="ChEBI" id="CHEBI:17815"/>
        <dbReference type="ChEBI" id="CHEBI:57287"/>
        <dbReference type="ChEBI" id="CHEBI:58342"/>
        <dbReference type="ChEBI" id="CHEBI:64615"/>
        <dbReference type="EC" id="2.3.1.20"/>
    </reaction>
</comment>
<evidence type="ECO:0000256" key="1">
    <source>
        <dbReference type="ARBA" id="ARBA00004477"/>
    </source>
</evidence>
<keyword evidence="7" id="KW-0808">Transferase</keyword>
<evidence type="ECO:0000256" key="6">
    <source>
        <dbReference type="ARBA" id="ARBA00022516"/>
    </source>
</evidence>
<dbReference type="GO" id="GO:0019432">
    <property type="term" value="P:triglyceride biosynthetic process"/>
    <property type="evidence" value="ECO:0007669"/>
    <property type="project" value="TreeGrafter"/>
</dbReference>
<evidence type="ECO:0000256" key="10">
    <source>
        <dbReference type="ARBA" id="ARBA00022824"/>
    </source>
</evidence>
<evidence type="ECO:0000256" key="16">
    <source>
        <dbReference type="SAM" id="MobiDB-lite"/>
    </source>
</evidence>
<feature type="compositionally biased region" description="Basic residues" evidence="16">
    <location>
        <begin position="58"/>
        <end position="67"/>
    </location>
</feature>
<keyword evidence="8" id="KW-0812">Transmembrane</keyword>
<evidence type="ECO:0000256" key="8">
    <source>
        <dbReference type="ARBA" id="ARBA00022692"/>
    </source>
</evidence>
<dbReference type="GO" id="GO:0006071">
    <property type="term" value="P:glycerol metabolic process"/>
    <property type="evidence" value="ECO:0007669"/>
    <property type="project" value="UniProtKB-KW"/>
</dbReference>
<dbReference type="AlphaFoldDB" id="A0AA91T1B6"/>
<accession>A0AA91T1B6</accession>
<keyword evidence="12" id="KW-0443">Lipid metabolism</keyword>
<dbReference type="Proteomes" id="UP000195602">
    <property type="component" value="Unassembled WGS sequence"/>
</dbReference>
<evidence type="ECO:0000256" key="4">
    <source>
        <dbReference type="ARBA" id="ARBA00005420"/>
    </source>
</evidence>
<dbReference type="PANTHER" id="PTHR12317:SF0">
    <property type="entry name" value="ACYLTRANSFERASE"/>
    <property type="match status" value="1"/>
</dbReference>
<name>A0AA91T1B6_CLALS</name>
<dbReference type="GO" id="GO:0004144">
    <property type="term" value="F:diacylglycerol O-acyltransferase activity"/>
    <property type="evidence" value="ECO:0007669"/>
    <property type="project" value="UniProtKB-EC"/>
</dbReference>
<feature type="region of interest" description="Disordered" evidence="16">
    <location>
        <begin position="1"/>
        <end position="67"/>
    </location>
</feature>
<keyword evidence="10" id="KW-0256">Endoplasmic reticulum</keyword>
<dbReference type="EMBL" id="LYUB02000010">
    <property type="protein sequence ID" value="OVF07891.1"/>
    <property type="molecule type" value="Genomic_DNA"/>
</dbReference>
<gene>
    <name evidence="17" type="ORF">A9F13_10g00099</name>
</gene>
<comment type="subcellular location">
    <subcellularLocation>
        <location evidence="1">Endoplasmic reticulum membrane</location>
        <topology evidence="1">Multi-pass membrane protein</topology>
    </subcellularLocation>
</comment>
<dbReference type="GO" id="GO:0005789">
    <property type="term" value="C:endoplasmic reticulum membrane"/>
    <property type="evidence" value="ECO:0007669"/>
    <property type="project" value="UniProtKB-SubCell"/>
</dbReference>
<evidence type="ECO:0000256" key="14">
    <source>
        <dbReference type="ARBA" id="ARBA00023315"/>
    </source>
</evidence>
<keyword evidence="6" id="KW-0444">Lipid biosynthesis</keyword>
<evidence type="ECO:0000256" key="12">
    <source>
        <dbReference type="ARBA" id="ARBA00023098"/>
    </source>
</evidence>
<evidence type="ECO:0000256" key="5">
    <source>
        <dbReference type="ARBA" id="ARBA00013244"/>
    </source>
</evidence>
<evidence type="ECO:0000256" key="15">
    <source>
        <dbReference type="ARBA" id="ARBA00048109"/>
    </source>
</evidence>
<dbReference type="Pfam" id="PF03982">
    <property type="entry name" value="DAGAT"/>
    <property type="match status" value="3"/>
</dbReference>
<evidence type="ECO:0000256" key="7">
    <source>
        <dbReference type="ARBA" id="ARBA00022679"/>
    </source>
</evidence>
<evidence type="ECO:0000256" key="13">
    <source>
        <dbReference type="ARBA" id="ARBA00023136"/>
    </source>
</evidence>
<protein>
    <recommendedName>
        <fullName evidence="5">diacylglycerol O-acyltransferase</fullName>
        <ecNumber evidence="5">2.3.1.20</ecNumber>
    </recommendedName>
</protein>
<organism evidence="17 18">
    <name type="scientific">Clavispora lusitaniae</name>
    <name type="common">Candida lusitaniae</name>
    <dbReference type="NCBI Taxonomy" id="36911"/>
    <lineage>
        <taxon>Eukaryota</taxon>
        <taxon>Fungi</taxon>
        <taxon>Dikarya</taxon>
        <taxon>Ascomycota</taxon>
        <taxon>Saccharomycotina</taxon>
        <taxon>Pichiomycetes</taxon>
        <taxon>Metschnikowiaceae</taxon>
        <taxon>Clavispora</taxon>
    </lineage>
</organism>
<keyword evidence="13" id="KW-0472">Membrane</keyword>
<comment type="similarity">
    <text evidence="4">Belongs to the diacylglycerol acyltransferase family.</text>
</comment>
<comment type="pathway">
    <text evidence="2">Glycerolipid metabolism; triacylglycerol biosynthesis.</text>
</comment>
<evidence type="ECO:0000313" key="17">
    <source>
        <dbReference type="EMBL" id="OVF07891.1"/>
    </source>
</evidence>
<evidence type="ECO:0000256" key="11">
    <source>
        <dbReference type="ARBA" id="ARBA00022989"/>
    </source>
</evidence>
<dbReference type="KEGG" id="clus:A9F13_10g00099"/>
<keyword evidence="14" id="KW-0012">Acyltransferase</keyword>
<comment type="pathway">
    <text evidence="3">Lipid metabolism.</text>
</comment>
<evidence type="ECO:0000256" key="3">
    <source>
        <dbReference type="ARBA" id="ARBA00005189"/>
    </source>
</evidence>
<comment type="caution">
    <text evidence="17">The sequence shown here is derived from an EMBL/GenBank/DDBJ whole genome shotgun (WGS) entry which is preliminary data.</text>
</comment>
<evidence type="ECO:0000256" key="9">
    <source>
        <dbReference type="ARBA" id="ARBA00022798"/>
    </source>
</evidence>
<evidence type="ECO:0000313" key="18">
    <source>
        <dbReference type="Proteomes" id="UP000195602"/>
    </source>
</evidence>
<dbReference type="EC" id="2.3.1.20" evidence="5"/>
<feature type="compositionally biased region" description="Low complexity" evidence="16">
    <location>
        <begin position="35"/>
        <end position="51"/>
    </location>
</feature>
<reference evidence="17 18" key="1">
    <citation type="submission" date="2017-04" db="EMBL/GenBank/DDBJ databases">
        <title>Draft genome of the yeast Clavispora lusitaniae type strain CBS 6936.</title>
        <authorList>
            <person name="Durrens P."/>
            <person name="Klopp C."/>
            <person name="Biteau N."/>
            <person name="Fitton-Ouhabi V."/>
            <person name="Dementhon K."/>
            <person name="Accoceberry I."/>
            <person name="Sherman D.J."/>
            <person name="Noel T."/>
        </authorList>
    </citation>
    <scope>NUCLEOTIDE SEQUENCE [LARGE SCALE GENOMIC DNA]</scope>
    <source>
        <strain evidence="17 18">CBS 6936</strain>
    </source>
</reference>
<keyword evidence="11" id="KW-1133">Transmembrane helix</keyword>
<dbReference type="PANTHER" id="PTHR12317">
    <property type="entry name" value="DIACYLGLYCEROL O-ACYLTRANSFERASE"/>
    <property type="match status" value="1"/>
</dbReference>
<evidence type="ECO:0000256" key="2">
    <source>
        <dbReference type="ARBA" id="ARBA00004771"/>
    </source>
</evidence>
<sequence length="563" mass="64260">MATDNNSRENESSSRRRKPSNLAPVASEDVCSERSVQSSQMSEDSSAAESSRPGSKQNKSKRKRRPRINIAPLNTPLHRRLQTLSVLWHTISIPAFLCLFLFVSYLGWVSWVFIMLPYFVWMYGFDLHTPTNGKVVYRVRDWMRNFILWEKFVDYFPIRVYKTCELEPTFTNVLVESEDVPDDEDDLVSEYARTFIDDIFKFFGLKKRLNDSDSSLAELRNASKFGSDDKGSIKNPLRYKRVSTGPRYIFGYHPHGVISMGVMGMAATNALRNEPYEPPLKFLKPLFHDPSKGERLFPGIGYIFPLTLTSQFALPFFRDYLLGLGLTSASAKNIKSIINNGDNSVCIVVGGAQESLLNDMVGDTRVGIGYKAPSDSDDEDEKEEKKEKKRKPIRLVLAKRKGFVKLAIELGNVSLVPTFAFGEADVYRLVKPSPGSWGYSFQQWMKRTFQFTLPFFSARGIFIYDFGFLPYRTPINIVVGRPIYVPPGLLSEQQEVPKSSSRGRQSSLTNLLSLGKTRKPQNRKHIPQDMLDHYHGLYVEELKRLFEENKGKFGYGDVELILE</sequence>
<keyword evidence="9" id="KW-0319">Glycerol metabolism</keyword>
<feature type="compositionally biased region" description="Basic and acidic residues" evidence="16">
    <location>
        <begin position="1"/>
        <end position="14"/>
    </location>
</feature>
<proteinExistence type="inferred from homology"/>